<accession>A0A0D9V0M2</accession>
<feature type="transmembrane region" description="Helical" evidence="1">
    <location>
        <begin position="37"/>
        <end position="62"/>
    </location>
</feature>
<keyword evidence="1" id="KW-0472">Membrane</keyword>
<dbReference type="Proteomes" id="UP000032180">
    <property type="component" value="Chromosome 1"/>
</dbReference>
<protein>
    <submittedName>
        <fullName evidence="2">Uncharacterized protein</fullName>
    </submittedName>
</protein>
<reference evidence="2" key="3">
    <citation type="submission" date="2015-04" db="UniProtKB">
        <authorList>
            <consortium name="EnsemblPlants"/>
        </authorList>
    </citation>
    <scope>IDENTIFICATION</scope>
</reference>
<evidence type="ECO:0000256" key="1">
    <source>
        <dbReference type="SAM" id="Phobius"/>
    </source>
</evidence>
<sequence>MSRTRAFAESVVIMVCPVLLAIVLEKVKLKSVEHGRAIPILMLVVAAFTLTSGTIPFIALSFSKRFSARARRLPTKITTCSAPVSCVCLVGLACWIVKLILIQRWAYAFPAFGIVFFLSIVIRSVMYYVERGDPSNLVAADELPVNDEIAARRQIADVEEKLDKSLELLAGVTAMLFLGMEGLALEGQTNGGQGRLAAPIGICFFACLFGVCFMLLETIPPPPPGRNDTGCRATIVRNLTEFCDVFMALAIGAVMLTIMIVLVKLLALLLLSPVLMVFLVHVFDIAVGGGGGGGNPPNVRPASLELSKVTFTGFLAVSIPAISRRSLSKSTECFLILAASAIVSGIAWRLLTHTKKGTSANVASFCTHLCIAVATVPFTVMAGEALH</sequence>
<name>A0A0D9V0M2_9ORYZ</name>
<proteinExistence type="predicted"/>
<feature type="transmembrane region" description="Helical" evidence="1">
    <location>
        <begin position="108"/>
        <end position="129"/>
    </location>
</feature>
<reference evidence="2 3" key="1">
    <citation type="submission" date="2012-08" db="EMBL/GenBank/DDBJ databases">
        <title>Oryza genome evolution.</title>
        <authorList>
            <person name="Wing R.A."/>
        </authorList>
    </citation>
    <scope>NUCLEOTIDE SEQUENCE</scope>
</reference>
<dbReference type="Gramene" id="LPERR01G13170.1">
    <property type="protein sequence ID" value="LPERR01G13170.1"/>
    <property type="gene ID" value="LPERR01G13170"/>
</dbReference>
<evidence type="ECO:0000313" key="3">
    <source>
        <dbReference type="Proteomes" id="UP000032180"/>
    </source>
</evidence>
<feature type="transmembrane region" description="Helical" evidence="1">
    <location>
        <begin position="245"/>
        <end position="267"/>
    </location>
</feature>
<dbReference type="STRING" id="77586.A0A0D9V0M2"/>
<dbReference type="AlphaFoldDB" id="A0A0D9V0M2"/>
<reference evidence="3" key="2">
    <citation type="submission" date="2013-12" db="EMBL/GenBank/DDBJ databases">
        <authorList>
            <person name="Yu Y."/>
            <person name="Lee S."/>
            <person name="de Baynast K."/>
            <person name="Wissotski M."/>
            <person name="Liu L."/>
            <person name="Talag J."/>
            <person name="Goicoechea J."/>
            <person name="Angelova A."/>
            <person name="Jetty R."/>
            <person name="Kudrna D."/>
            <person name="Golser W."/>
            <person name="Rivera L."/>
            <person name="Zhang J."/>
            <person name="Wing R."/>
        </authorList>
    </citation>
    <scope>NUCLEOTIDE SEQUENCE</scope>
</reference>
<organism evidence="2 3">
    <name type="scientific">Leersia perrieri</name>
    <dbReference type="NCBI Taxonomy" id="77586"/>
    <lineage>
        <taxon>Eukaryota</taxon>
        <taxon>Viridiplantae</taxon>
        <taxon>Streptophyta</taxon>
        <taxon>Embryophyta</taxon>
        <taxon>Tracheophyta</taxon>
        <taxon>Spermatophyta</taxon>
        <taxon>Magnoliopsida</taxon>
        <taxon>Liliopsida</taxon>
        <taxon>Poales</taxon>
        <taxon>Poaceae</taxon>
        <taxon>BOP clade</taxon>
        <taxon>Oryzoideae</taxon>
        <taxon>Oryzeae</taxon>
        <taxon>Oryzinae</taxon>
        <taxon>Leersia</taxon>
    </lineage>
</organism>
<feature type="transmembrane region" description="Helical" evidence="1">
    <location>
        <begin position="82"/>
        <end position="101"/>
    </location>
</feature>
<feature type="transmembrane region" description="Helical" evidence="1">
    <location>
        <begin position="362"/>
        <end position="383"/>
    </location>
</feature>
<keyword evidence="1" id="KW-0812">Transmembrane</keyword>
<feature type="transmembrane region" description="Helical" evidence="1">
    <location>
        <begin position="6"/>
        <end position="25"/>
    </location>
</feature>
<keyword evidence="3" id="KW-1185">Reference proteome</keyword>
<evidence type="ECO:0000313" key="2">
    <source>
        <dbReference type="EnsemblPlants" id="LPERR01G13170.1"/>
    </source>
</evidence>
<dbReference type="HOGENOM" id="CLU_034510_0_0_1"/>
<feature type="transmembrane region" description="Helical" evidence="1">
    <location>
        <begin position="274"/>
        <end position="294"/>
    </location>
</feature>
<feature type="transmembrane region" description="Helical" evidence="1">
    <location>
        <begin position="197"/>
        <end position="216"/>
    </location>
</feature>
<feature type="transmembrane region" description="Helical" evidence="1">
    <location>
        <begin position="334"/>
        <end position="350"/>
    </location>
</feature>
<keyword evidence="1" id="KW-1133">Transmembrane helix</keyword>
<dbReference type="eggNOG" id="ENOG502R3H4">
    <property type="taxonomic scope" value="Eukaryota"/>
</dbReference>
<dbReference type="EnsemblPlants" id="LPERR01G13170.1">
    <property type="protein sequence ID" value="LPERR01G13170.1"/>
    <property type="gene ID" value="LPERR01G13170"/>
</dbReference>